<proteinExistence type="predicted"/>
<dbReference type="GO" id="GO:0043248">
    <property type="term" value="P:proteasome assembly"/>
    <property type="evidence" value="ECO:0007669"/>
    <property type="project" value="TreeGrafter"/>
</dbReference>
<evidence type="ECO:0000313" key="1">
    <source>
        <dbReference type="EMBL" id="EGE06409.1"/>
    </source>
</evidence>
<dbReference type="HOGENOM" id="CLU_035164_0_0_1"/>
<dbReference type="InterPro" id="IPR038816">
    <property type="entry name" value="Stationary_phase_5"/>
</dbReference>
<dbReference type="GO" id="GO:0016301">
    <property type="term" value="F:kinase activity"/>
    <property type="evidence" value="ECO:0007669"/>
    <property type="project" value="UniProtKB-KW"/>
</dbReference>
<dbReference type="OrthoDB" id="416253at2759"/>
<dbReference type="GO" id="GO:0070628">
    <property type="term" value="F:proteasome binding"/>
    <property type="evidence" value="ECO:0007669"/>
    <property type="project" value="InterPro"/>
</dbReference>
<keyword evidence="1" id="KW-0808">Transferase</keyword>
<dbReference type="PANTHER" id="PTHR42342">
    <property type="entry name" value="STATIONARY PHASE PROTEIN 5"/>
    <property type="match status" value="1"/>
</dbReference>
<accession>F2PWZ1</accession>
<keyword evidence="2" id="KW-1185">Reference proteome</keyword>
<dbReference type="PANTHER" id="PTHR42342:SF1">
    <property type="entry name" value="STATIONARY PHASE PROTEIN 5"/>
    <property type="match status" value="1"/>
</dbReference>
<reference evidence="2" key="1">
    <citation type="journal article" date="2012" name="MBio">
        <title>Comparative genome analysis of Trichophyton rubrum and related dermatophytes reveals candidate genes involved in infection.</title>
        <authorList>
            <person name="Martinez D.A."/>
            <person name="Oliver B.G."/>
            <person name="Graeser Y."/>
            <person name="Goldberg J.M."/>
            <person name="Li W."/>
            <person name="Martinez-Rossi N.M."/>
            <person name="Monod M."/>
            <person name="Shelest E."/>
            <person name="Barton R.C."/>
            <person name="Birch E."/>
            <person name="Brakhage A.A."/>
            <person name="Chen Z."/>
            <person name="Gurr S.J."/>
            <person name="Heiman D."/>
            <person name="Heitman J."/>
            <person name="Kosti I."/>
            <person name="Rossi A."/>
            <person name="Saif S."/>
            <person name="Samalova M."/>
            <person name="Saunders C.W."/>
            <person name="Shea T."/>
            <person name="Summerbell R.C."/>
            <person name="Xu J."/>
            <person name="Young S."/>
            <person name="Zeng Q."/>
            <person name="Birren B.W."/>
            <person name="Cuomo C.A."/>
            <person name="White T.C."/>
        </authorList>
    </citation>
    <scope>NUCLEOTIDE SEQUENCE [LARGE SCALE GENOMIC DNA]</scope>
    <source>
        <strain evidence="2">ATCC MYA-4606 / CBS 127.97</strain>
    </source>
</reference>
<evidence type="ECO:0000313" key="2">
    <source>
        <dbReference type="Proteomes" id="UP000009169"/>
    </source>
</evidence>
<keyword evidence="1" id="KW-0418">Kinase</keyword>
<dbReference type="Proteomes" id="UP000009169">
    <property type="component" value="Unassembled WGS sequence"/>
</dbReference>
<dbReference type="VEuPathDB" id="FungiDB:TEQG_05413"/>
<name>F2PWZ1_TRIEC</name>
<gene>
    <name evidence="1" type="ORF">TEQG_05413</name>
</gene>
<dbReference type="eggNOG" id="ENOG502S2SB">
    <property type="taxonomic scope" value="Eukaryota"/>
</dbReference>
<dbReference type="EMBL" id="DS995747">
    <property type="protein sequence ID" value="EGE06409.1"/>
    <property type="molecule type" value="Genomic_DNA"/>
</dbReference>
<sequence length="424" mass="46295">MPPSSGHQLIPKVWRVARFAFEKTARAIRNRLPDAPEPRALQLQPAYIRPSARTPANRIAALRSQTRSFTTGRVSSRAAGIRTAQPLKIATQVSRLTTRTPFASALRPNLTGGAFCRTAGGYAIALQLAPAQVIQNVSVQWRFILAILARRIRFDVLTSGQAQKVQSCNPLQQEAGRKMDAISPAASGSYVDFKVSPTITALGCFKSMQKGSSFTADEQPTLNSAGLLDLLSGDFARVLKELAAVLNDLKKLATLGDLPISLHDQSTIRVRFPGCDADTVERLCIEAGVQRGVVGQDEDFESKNGADMALLFPFAPSHQHSESGSCPRESPFMRTPEYVNWQEMMLSDNSISPFGTPEGDFSLLNLSEENPWARQPSDFSSVGISELGDRAFFPDIRYPTPTASDYGGIEGVCRFIEECNRASR</sequence>
<dbReference type="AlphaFoldDB" id="F2PWZ1"/>
<protein>
    <submittedName>
        <fullName evidence="1">Casein kinase II beta 2 subunit</fullName>
    </submittedName>
</protein>
<organism evidence="1 2">
    <name type="scientific">Trichophyton equinum (strain ATCC MYA-4606 / CBS 127.97)</name>
    <name type="common">Horse ringworm fungus</name>
    <dbReference type="NCBI Taxonomy" id="559882"/>
    <lineage>
        <taxon>Eukaryota</taxon>
        <taxon>Fungi</taxon>
        <taxon>Dikarya</taxon>
        <taxon>Ascomycota</taxon>
        <taxon>Pezizomycotina</taxon>
        <taxon>Eurotiomycetes</taxon>
        <taxon>Eurotiomycetidae</taxon>
        <taxon>Onygenales</taxon>
        <taxon>Arthrodermataceae</taxon>
        <taxon>Trichophyton</taxon>
    </lineage>
</organism>